<dbReference type="GO" id="GO:0030288">
    <property type="term" value="C:outer membrane-bounded periplasmic space"/>
    <property type="evidence" value="ECO:0007669"/>
    <property type="project" value="UniProtKB-ARBA"/>
</dbReference>
<dbReference type="AlphaFoldDB" id="A0AAP3XQ97"/>
<evidence type="ECO:0000256" key="2">
    <source>
        <dbReference type="ARBA" id="ARBA00005695"/>
    </source>
</evidence>
<reference evidence="5 6" key="1">
    <citation type="submission" date="2023-03" db="EMBL/GenBank/DDBJ databases">
        <title>YIM 152171 draft genome.</title>
        <authorList>
            <person name="Yang Z."/>
        </authorList>
    </citation>
    <scope>NUCLEOTIDE SEQUENCE [LARGE SCALE GENOMIC DNA]</scope>
    <source>
        <strain evidence="5 6">YIM 152171</strain>
    </source>
</reference>
<dbReference type="Gene3D" id="3.10.105.10">
    <property type="entry name" value="Dipeptide-binding Protein, Domain 3"/>
    <property type="match status" value="1"/>
</dbReference>
<feature type="chain" id="PRO_5042822581" evidence="3">
    <location>
        <begin position="27"/>
        <end position="506"/>
    </location>
</feature>
<comment type="similarity">
    <text evidence="2">Belongs to the bacterial solute-binding protein 5 family.</text>
</comment>
<dbReference type="InterPro" id="IPR030678">
    <property type="entry name" value="Peptide/Ni-bd"/>
</dbReference>
<dbReference type="InterPro" id="IPR039424">
    <property type="entry name" value="SBP_5"/>
</dbReference>
<dbReference type="GO" id="GO:0043190">
    <property type="term" value="C:ATP-binding cassette (ABC) transporter complex"/>
    <property type="evidence" value="ECO:0007669"/>
    <property type="project" value="InterPro"/>
</dbReference>
<dbReference type="InterPro" id="IPR000914">
    <property type="entry name" value="SBP_5_dom"/>
</dbReference>
<comment type="subcellular location">
    <subcellularLocation>
        <location evidence="1">Periplasm</location>
    </subcellularLocation>
</comment>
<dbReference type="CDD" id="cd08491">
    <property type="entry name" value="PBP2_NikA_DppA_OppA_like_12"/>
    <property type="match status" value="1"/>
</dbReference>
<evidence type="ECO:0000256" key="3">
    <source>
        <dbReference type="SAM" id="SignalP"/>
    </source>
</evidence>
<feature type="domain" description="Solute-binding protein family 5" evidence="4">
    <location>
        <begin position="74"/>
        <end position="399"/>
    </location>
</feature>
<feature type="signal peptide" evidence="3">
    <location>
        <begin position="1"/>
        <end position="26"/>
    </location>
</feature>
<dbReference type="EMBL" id="JARGEQ010000019">
    <property type="protein sequence ID" value="MDF1585436.1"/>
    <property type="molecule type" value="Genomic_DNA"/>
</dbReference>
<gene>
    <name evidence="5" type="ORF">PZ740_03440</name>
</gene>
<protein>
    <submittedName>
        <fullName evidence="5">ABC transporter substrate-binding protein</fullName>
    </submittedName>
</protein>
<dbReference type="PANTHER" id="PTHR30290">
    <property type="entry name" value="PERIPLASMIC BINDING COMPONENT OF ABC TRANSPORTER"/>
    <property type="match status" value="1"/>
</dbReference>
<keyword evidence="3" id="KW-0732">Signal</keyword>
<evidence type="ECO:0000313" key="6">
    <source>
        <dbReference type="Proteomes" id="UP001301140"/>
    </source>
</evidence>
<dbReference type="PANTHER" id="PTHR30290:SF83">
    <property type="entry name" value="ABC TRANSPORTER SUBSTRATE-BINDING PROTEIN"/>
    <property type="match status" value="1"/>
</dbReference>
<accession>A0AAP3XQ97</accession>
<dbReference type="Gene3D" id="3.40.190.10">
    <property type="entry name" value="Periplasmic binding protein-like II"/>
    <property type="match status" value="1"/>
</dbReference>
<name>A0AAP3XQ97_9PROT</name>
<dbReference type="GO" id="GO:1904680">
    <property type="term" value="F:peptide transmembrane transporter activity"/>
    <property type="evidence" value="ECO:0007669"/>
    <property type="project" value="TreeGrafter"/>
</dbReference>
<proteinExistence type="inferred from homology"/>
<dbReference type="Proteomes" id="UP001301140">
    <property type="component" value="Unassembled WGS sequence"/>
</dbReference>
<dbReference type="Pfam" id="PF00496">
    <property type="entry name" value="SBP_bac_5"/>
    <property type="match status" value="1"/>
</dbReference>
<evidence type="ECO:0000313" key="5">
    <source>
        <dbReference type="EMBL" id="MDF1585436.1"/>
    </source>
</evidence>
<evidence type="ECO:0000259" key="4">
    <source>
        <dbReference type="Pfam" id="PF00496"/>
    </source>
</evidence>
<dbReference type="RefSeq" id="WP_327787854.1">
    <property type="nucleotide sequence ID" value="NZ_JARGEQ010000019.1"/>
</dbReference>
<keyword evidence="6" id="KW-1185">Reference proteome</keyword>
<evidence type="ECO:0000256" key="1">
    <source>
        <dbReference type="ARBA" id="ARBA00004418"/>
    </source>
</evidence>
<organism evidence="5 6">
    <name type="scientific">Marinimicrococcus flavescens</name>
    <dbReference type="NCBI Taxonomy" id="3031815"/>
    <lineage>
        <taxon>Bacteria</taxon>
        <taxon>Pseudomonadati</taxon>
        <taxon>Pseudomonadota</taxon>
        <taxon>Alphaproteobacteria</taxon>
        <taxon>Geminicoccales</taxon>
        <taxon>Geminicoccaceae</taxon>
        <taxon>Marinimicrococcus</taxon>
    </lineage>
</organism>
<dbReference type="GO" id="GO:0015833">
    <property type="term" value="P:peptide transport"/>
    <property type="evidence" value="ECO:0007669"/>
    <property type="project" value="TreeGrafter"/>
</dbReference>
<dbReference type="SUPFAM" id="SSF53850">
    <property type="entry name" value="Periplasmic binding protein-like II"/>
    <property type="match status" value="1"/>
</dbReference>
<sequence>MGITRRLLAAVPLVLCGWALAGAAAAADKNVTIVLPEEPDIVDPCHASRSNIGRIVKQNVAETLTEIDPVDGSVTPRLATSWEQVDEKTWRFELRQGVRFHDGSDFDAQAAVGSINRTLSEKLDCEIRVKFFGPIELTATAVGPHTLEVQTVEPSPIMPTMMGTMTIQSPKAPADSLTREPIGTGPYVFKSWQPGQNVVLERFDGYWGEQPEAEKATYIWRSESAVRAAMVATGEADIAPSISVQDASDPETDVSYFDSETTAMRIDVTRAPLDDLRIRKAVNLAIDRSAFIGTILSKDVVPATQLVVPGINGHNPELVVWPYDPEQARKLIAEAKADGVPVEKEIVLIGRRGIHAGVTEVMEAIHAMLQDVGLNVKLQMVEVAEWVDIYTKPYAEDRPPTLFHTMHDNNNGDAVFTVFFKYHSDGAQSVLSDEKLDELVEKATYATGEERRQLWQQAFARINDELVADVPLFHMVGYTRVSPRVNFTPSISTNSEIQLQTITFNE</sequence>
<comment type="caution">
    <text evidence="5">The sequence shown here is derived from an EMBL/GenBank/DDBJ whole genome shotgun (WGS) entry which is preliminary data.</text>
</comment>
<dbReference type="PIRSF" id="PIRSF002741">
    <property type="entry name" value="MppA"/>
    <property type="match status" value="1"/>
</dbReference>